<dbReference type="Pfam" id="PF13362">
    <property type="entry name" value="Toprim_3"/>
    <property type="match status" value="1"/>
</dbReference>
<evidence type="ECO:0000259" key="1">
    <source>
        <dbReference type="Pfam" id="PF13362"/>
    </source>
</evidence>
<dbReference type="InterPro" id="IPR006171">
    <property type="entry name" value="TOPRIM_dom"/>
</dbReference>
<feature type="domain" description="Toprim" evidence="1">
    <location>
        <begin position="195"/>
        <end position="292"/>
    </location>
</feature>
<protein>
    <submittedName>
        <fullName evidence="2">Toprim domain-containing protein</fullName>
    </submittedName>
</protein>
<dbReference type="RefSeq" id="WP_115300825.1">
    <property type="nucleotide sequence ID" value="NZ_CAAAIR010000007.1"/>
</dbReference>
<evidence type="ECO:0000313" key="3">
    <source>
        <dbReference type="Proteomes" id="UP000270757"/>
    </source>
</evidence>
<dbReference type="InterPro" id="IPR034154">
    <property type="entry name" value="TOPRIM_DnaG/twinkle"/>
</dbReference>
<reference evidence="2 3" key="1">
    <citation type="submission" date="2018-09" db="EMBL/GenBank/DDBJ databases">
        <title>Draft genome sequences of Legionella taurinensis isolated from water samples.</title>
        <authorList>
            <person name="Chakeri A."/>
            <person name="Allerberger F."/>
            <person name="Kundi M."/>
            <person name="Ruppitsch W."/>
            <person name="Schmid D."/>
        </authorList>
    </citation>
    <scope>NUCLEOTIDE SEQUENCE [LARGE SCALE GENOMIC DNA]</scope>
    <source>
        <strain evidence="2 3">4570-18-6</strain>
    </source>
</reference>
<comment type="caution">
    <text evidence="2">The sequence shown here is derived from an EMBL/GenBank/DDBJ whole genome shotgun (WGS) entry which is preliminary data.</text>
</comment>
<name>A0A3A5L1E7_9GAMM</name>
<gene>
    <name evidence="2" type="ORF">D6J04_13085</name>
</gene>
<dbReference type="Proteomes" id="UP000270757">
    <property type="component" value="Unassembled WGS sequence"/>
</dbReference>
<dbReference type="CDD" id="cd01029">
    <property type="entry name" value="TOPRIM_primases"/>
    <property type="match status" value="1"/>
</dbReference>
<dbReference type="GeneID" id="48947717"/>
<organism evidence="2 3">
    <name type="scientific">Legionella taurinensis</name>
    <dbReference type="NCBI Taxonomy" id="70611"/>
    <lineage>
        <taxon>Bacteria</taxon>
        <taxon>Pseudomonadati</taxon>
        <taxon>Pseudomonadota</taxon>
        <taxon>Gammaproteobacteria</taxon>
        <taxon>Legionellales</taxon>
        <taxon>Legionellaceae</taxon>
        <taxon>Legionella</taxon>
    </lineage>
</organism>
<accession>A0A3A5L1E7</accession>
<sequence length="302" mass="34194">MDINKVIDDFQSAMLIQGFNPPVPIICDGEIHRFHINNHKPGTTNGWYVLFNGEFCAGVFGDWRTNRKCIWTFKNTRYMSMNERAEYKRHMNNVKRLYNEKKLIEQQEASNLAEKRWNSYSSASFDHAYLVSKKIAPFYARQTGKLIVLPIVDVQNTIRSLQYISKDGVKKFLSKGAIHGNFIPVNNYLINTNKILICEGFATGATLAQLEPKFCVIASCNSGNLQPVAHNIRKKFPQAKIIICADDDRLNPDNPGLTHGRLAAIKSGSLLTKPKWPIGAPQHLSDFNDLACWSQDEGISYV</sequence>
<proteinExistence type="predicted"/>
<dbReference type="EMBL" id="QZWB01000017">
    <property type="protein sequence ID" value="RJT44180.1"/>
    <property type="molecule type" value="Genomic_DNA"/>
</dbReference>
<evidence type="ECO:0000313" key="2">
    <source>
        <dbReference type="EMBL" id="RJT44180.1"/>
    </source>
</evidence>
<dbReference type="AlphaFoldDB" id="A0A3A5L1E7"/>